<dbReference type="PANTHER" id="PTHR12499:SF0">
    <property type="entry name" value="OPTIC ATROPHY 3 PROTEIN"/>
    <property type="match status" value="1"/>
</dbReference>
<organism>
    <name type="scientific">Serpula lacrymans var. lacrymans (strain S7.9)</name>
    <name type="common">Dry rot fungus</name>
    <dbReference type="NCBI Taxonomy" id="578457"/>
    <lineage>
        <taxon>Eukaryota</taxon>
        <taxon>Fungi</taxon>
        <taxon>Dikarya</taxon>
        <taxon>Basidiomycota</taxon>
        <taxon>Agaricomycotina</taxon>
        <taxon>Agaricomycetes</taxon>
        <taxon>Agaricomycetidae</taxon>
        <taxon>Boletales</taxon>
        <taxon>Coniophorineae</taxon>
        <taxon>Serpulaceae</taxon>
        <taxon>Serpula</taxon>
    </lineage>
</organism>
<keyword evidence="2 3" id="KW-0175">Coiled coil</keyword>
<evidence type="ECO:0000256" key="3">
    <source>
        <dbReference type="SAM" id="Coils"/>
    </source>
</evidence>
<feature type="region of interest" description="Disordered" evidence="4">
    <location>
        <begin position="182"/>
        <end position="213"/>
    </location>
</feature>
<feature type="coiled-coil region" evidence="3">
    <location>
        <begin position="107"/>
        <end position="134"/>
    </location>
</feature>
<evidence type="ECO:0000313" key="5">
    <source>
        <dbReference type="EMBL" id="EGO21885.1"/>
    </source>
</evidence>
<evidence type="ECO:0000256" key="1">
    <source>
        <dbReference type="ARBA" id="ARBA00007584"/>
    </source>
</evidence>
<dbReference type="AlphaFoldDB" id="F8P5J8"/>
<sequence length="213" mass="24004">MATVKLATLAIRTIAKPISAQLKNQAKQHETFRSICVSLAQGMYMAEIKLRTNILGEPARQHVRPLSEARAIENGANALAEGFLFGVAALLIMGETWRTSRNSTRRRDDVDDQLDELNSRMQDLGTRLDSVTATYEERWQEEKQRNDELARILERVVEIGLRGGWAEFQDTPLLLPRIQLAPRRPPTSLTEESSSDLQSSSDTPTFEHERSSS</sequence>
<accession>F8P5J8</accession>
<reference evidence="5" key="1">
    <citation type="submission" date="2011-04" db="EMBL/GenBank/DDBJ databases">
        <title>Evolution of plant cell wall degrading machinery underlies the functional diversity of forest fungi.</title>
        <authorList>
            <consortium name="US DOE Joint Genome Institute (JGI-PGF)"/>
            <person name="Eastwood D.C."/>
            <person name="Floudas D."/>
            <person name="Binder M."/>
            <person name="Majcherczyk A."/>
            <person name="Schneider P."/>
            <person name="Aerts A."/>
            <person name="Asiegbu F.O."/>
            <person name="Baker S.E."/>
            <person name="Barry K."/>
            <person name="Bendiksby M."/>
            <person name="Blumentritt M."/>
            <person name="Coutinho P.M."/>
            <person name="Cullen D."/>
            <person name="Cullen D."/>
            <person name="Gathman A."/>
            <person name="Goodell B."/>
            <person name="Henrissat B."/>
            <person name="Ihrmark K."/>
            <person name="Kauserud H."/>
            <person name="Kohler A."/>
            <person name="LaButti K."/>
            <person name="Lapidus A."/>
            <person name="Lavin J.L."/>
            <person name="Lee Y.-H."/>
            <person name="Lindquist E."/>
            <person name="Lilly W."/>
            <person name="Lucas S."/>
            <person name="Morin E."/>
            <person name="Murat C."/>
            <person name="Oguiza J.A."/>
            <person name="Park J."/>
            <person name="Pisabarro A.G."/>
            <person name="Riley R."/>
            <person name="Rosling A."/>
            <person name="Salamov A."/>
            <person name="Schmidt O."/>
            <person name="Schmutz J."/>
            <person name="Skrede I."/>
            <person name="Stenlid J."/>
            <person name="Wiebenga A."/>
            <person name="Xie X."/>
            <person name="Kues U."/>
            <person name="Hibbett D.S."/>
            <person name="Hoffmeister D."/>
            <person name="Hogberg N."/>
            <person name="Martin F."/>
            <person name="Grigoriev I.V."/>
            <person name="Watkinson S.C."/>
        </authorList>
    </citation>
    <scope>NUCLEOTIDE SEQUENCE</scope>
    <source>
        <strain evidence="5">S7.9</strain>
    </source>
</reference>
<dbReference type="InterPro" id="IPR010754">
    <property type="entry name" value="OPA3-like"/>
</dbReference>
<evidence type="ECO:0000256" key="2">
    <source>
        <dbReference type="ARBA" id="ARBA00023054"/>
    </source>
</evidence>
<dbReference type="KEGG" id="sla:SERLADRAFT_372534"/>
<gene>
    <name evidence="5" type="ORF">SERLADRAFT_372534</name>
</gene>
<proteinExistence type="inferred from homology"/>
<dbReference type="GO" id="GO:0005739">
    <property type="term" value="C:mitochondrion"/>
    <property type="evidence" value="ECO:0007669"/>
    <property type="project" value="TreeGrafter"/>
</dbReference>
<dbReference type="OrthoDB" id="2129069at2759"/>
<comment type="similarity">
    <text evidence="1">Belongs to the OPA3 family.</text>
</comment>
<evidence type="ECO:0008006" key="6">
    <source>
        <dbReference type="Google" id="ProtNLM"/>
    </source>
</evidence>
<name>F8P5J8_SERL9</name>
<dbReference type="EMBL" id="GL945438">
    <property type="protein sequence ID" value="EGO21885.1"/>
    <property type="molecule type" value="Genomic_DNA"/>
</dbReference>
<dbReference type="GO" id="GO:0019216">
    <property type="term" value="P:regulation of lipid metabolic process"/>
    <property type="evidence" value="ECO:0007669"/>
    <property type="project" value="TreeGrafter"/>
</dbReference>
<dbReference type="PANTHER" id="PTHR12499">
    <property type="entry name" value="OPTIC ATROPHY 3 PROTEIN OPA3"/>
    <property type="match status" value="1"/>
</dbReference>
<dbReference type="HOGENOM" id="CLU_074707_3_0_1"/>
<dbReference type="Proteomes" id="UP000008064">
    <property type="component" value="Unassembled WGS sequence"/>
</dbReference>
<dbReference type="RefSeq" id="XP_007321671.1">
    <property type="nucleotide sequence ID" value="XM_007321609.1"/>
</dbReference>
<dbReference type="Pfam" id="PF07047">
    <property type="entry name" value="OPA3"/>
    <property type="match status" value="1"/>
</dbReference>
<feature type="compositionally biased region" description="Low complexity" evidence="4">
    <location>
        <begin position="186"/>
        <end position="204"/>
    </location>
</feature>
<dbReference type="GeneID" id="18810439"/>
<protein>
    <recommendedName>
        <fullName evidence="6">OPA3-domain-containing protein</fullName>
    </recommendedName>
</protein>
<evidence type="ECO:0000256" key="4">
    <source>
        <dbReference type="SAM" id="MobiDB-lite"/>
    </source>
</evidence>